<feature type="transmembrane region" description="Helical" evidence="5">
    <location>
        <begin position="161"/>
        <end position="182"/>
    </location>
</feature>
<feature type="transmembrane region" description="Helical" evidence="5">
    <location>
        <begin position="54"/>
        <end position="77"/>
    </location>
</feature>
<feature type="transmembrane region" description="Helical" evidence="5">
    <location>
        <begin position="130"/>
        <end position="155"/>
    </location>
</feature>
<feature type="transmembrane region" description="Helical" evidence="5">
    <location>
        <begin position="194"/>
        <end position="217"/>
    </location>
</feature>
<protein>
    <submittedName>
        <fullName evidence="6">PQ loop repeat-containing protein</fullName>
    </submittedName>
    <submittedName>
        <fullName evidence="7">PQ_loop repeat-containing protein</fullName>
    </submittedName>
</protein>
<dbReference type="EMBL" id="CATOUU010000108">
    <property type="protein sequence ID" value="CAI9916654.1"/>
    <property type="molecule type" value="Genomic_DNA"/>
</dbReference>
<evidence type="ECO:0000256" key="4">
    <source>
        <dbReference type="ARBA" id="ARBA00023136"/>
    </source>
</evidence>
<name>A0AA86NBJ4_9EUKA</name>
<evidence type="ECO:0000313" key="8">
    <source>
        <dbReference type="Proteomes" id="UP001642409"/>
    </source>
</evidence>
<gene>
    <name evidence="7" type="ORF">HINF_LOCUS20029</name>
    <name evidence="6" type="ORF">HINF_LOCUS4299</name>
</gene>
<evidence type="ECO:0000256" key="1">
    <source>
        <dbReference type="ARBA" id="ARBA00004141"/>
    </source>
</evidence>
<reference evidence="7 8" key="2">
    <citation type="submission" date="2024-07" db="EMBL/GenBank/DDBJ databases">
        <authorList>
            <person name="Akdeniz Z."/>
        </authorList>
    </citation>
    <scope>NUCLEOTIDE SEQUENCE [LARGE SCALE GENOMIC DNA]</scope>
</reference>
<reference evidence="6" key="1">
    <citation type="submission" date="2023-06" db="EMBL/GenBank/DDBJ databases">
        <authorList>
            <person name="Kurt Z."/>
        </authorList>
    </citation>
    <scope>NUCLEOTIDE SEQUENCE</scope>
</reference>
<feature type="transmembrane region" description="Helical" evidence="5">
    <location>
        <begin position="97"/>
        <end position="118"/>
    </location>
</feature>
<comment type="subcellular location">
    <subcellularLocation>
        <location evidence="1">Membrane</location>
        <topology evidence="1">Multi-pass membrane protein</topology>
    </subcellularLocation>
</comment>
<keyword evidence="8" id="KW-1185">Reference proteome</keyword>
<dbReference type="SMART" id="SM00679">
    <property type="entry name" value="CTNS"/>
    <property type="match status" value="2"/>
</dbReference>
<dbReference type="InterPro" id="IPR006603">
    <property type="entry name" value="PQ-loop_rpt"/>
</dbReference>
<keyword evidence="3 5" id="KW-1133">Transmembrane helix</keyword>
<dbReference type="Gene3D" id="1.20.1280.290">
    <property type="match status" value="1"/>
</dbReference>
<evidence type="ECO:0000256" key="3">
    <source>
        <dbReference type="ARBA" id="ARBA00022989"/>
    </source>
</evidence>
<evidence type="ECO:0000313" key="6">
    <source>
        <dbReference type="EMBL" id="CAI9916654.1"/>
    </source>
</evidence>
<dbReference type="Pfam" id="PF04193">
    <property type="entry name" value="PQ-loop"/>
    <property type="match status" value="2"/>
</dbReference>
<feature type="transmembrane region" description="Helical" evidence="5">
    <location>
        <begin position="23"/>
        <end position="42"/>
    </location>
</feature>
<sequence>MIDVCNKCQIATDFTCYLQDIDITTVIFGIIQILGAVISVLPQIIKFQQAKTTFGVSVFMLALATINNYSLTLSLIMNKFPQVISCSQNFSLCMKNLFSQLVSLILSVGFLTPYIQYLRFQDKNNSYKRNIVTFTILIILIIVSTIGIILSGIYYSVCNQVFSSFISVFSIISAIAACIQWLPQIVETYKSKSVGNLSITCQVIGVPGQLITLFLLISTNNGWITWVTCIVLLIVQSILLFLLLKYKYCNKRLVTRSQLVICQVEVS</sequence>
<evidence type="ECO:0000313" key="7">
    <source>
        <dbReference type="EMBL" id="CAL6006171.1"/>
    </source>
</evidence>
<dbReference type="AlphaFoldDB" id="A0AA86NBJ4"/>
<proteinExistence type="predicted"/>
<dbReference type="Proteomes" id="UP001642409">
    <property type="component" value="Unassembled WGS sequence"/>
</dbReference>
<feature type="transmembrane region" description="Helical" evidence="5">
    <location>
        <begin position="223"/>
        <end position="244"/>
    </location>
</feature>
<accession>A0AA86NBJ4</accession>
<evidence type="ECO:0000256" key="5">
    <source>
        <dbReference type="SAM" id="Phobius"/>
    </source>
</evidence>
<dbReference type="EMBL" id="CAXDID020000053">
    <property type="protein sequence ID" value="CAL6006171.1"/>
    <property type="molecule type" value="Genomic_DNA"/>
</dbReference>
<dbReference type="GO" id="GO:0016020">
    <property type="term" value="C:membrane"/>
    <property type="evidence" value="ECO:0007669"/>
    <property type="project" value="UniProtKB-SubCell"/>
</dbReference>
<comment type="caution">
    <text evidence="6">The sequence shown here is derived from an EMBL/GenBank/DDBJ whole genome shotgun (WGS) entry which is preliminary data.</text>
</comment>
<keyword evidence="2 5" id="KW-0812">Transmembrane</keyword>
<organism evidence="6">
    <name type="scientific">Hexamita inflata</name>
    <dbReference type="NCBI Taxonomy" id="28002"/>
    <lineage>
        <taxon>Eukaryota</taxon>
        <taxon>Metamonada</taxon>
        <taxon>Diplomonadida</taxon>
        <taxon>Hexamitidae</taxon>
        <taxon>Hexamitinae</taxon>
        <taxon>Hexamita</taxon>
    </lineage>
</organism>
<evidence type="ECO:0000256" key="2">
    <source>
        <dbReference type="ARBA" id="ARBA00022692"/>
    </source>
</evidence>
<keyword evidence="4 5" id="KW-0472">Membrane</keyword>